<accession>A0ABW9G2P0</accession>
<dbReference type="InterPro" id="IPR029056">
    <property type="entry name" value="Ribokinase-like"/>
</dbReference>
<organism evidence="5 6">
    <name type="scientific">Celerinatantimonas yamalensis</name>
    <dbReference type="NCBI Taxonomy" id="559956"/>
    <lineage>
        <taxon>Bacteria</taxon>
        <taxon>Pseudomonadati</taxon>
        <taxon>Pseudomonadota</taxon>
        <taxon>Gammaproteobacteria</taxon>
        <taxon>Celerinatantimonadaceae</taxon>
        <taxon>Celerinatantimonas</taxon>
    </lineage>
</organism>
<evidence type="ECO:0000256" key="2">
    <source>
        <dbReference type="ARBA" id="ARBA00022679"/>
    </source>
</evidence>
<proteinExistence type="inferred from homology"/>
<dbReference type="RefSeq" id="WP_408621996.1">
    <property type="nucleotide sequence ID" value="NZ_JBEQCT010000001.1"/>
</dbReference>
<protein>
    <submittedName>
        <fullName evidence="5">Inosine/guanosine kinase</fullName>
    </submittedName>
</protein>
<dbReference type="Proteomes" id="UP001629953">
    <property type="component" value="Unassembled WGS sequence"/>
</dbReference>
<keyword evidence="3 5" id="KW-0418">Kinase</keyword>
<dbReference type="Gene3D" id="3.40.1190.20">
    <property type="match status" value="1"/>
</dbReference>
<feature type="domain" description="Carbohydrate kinase PfkB" evidence="4">
    <location>
        <begin position="80"/>
        <end position="291"/>
    </location>
</feature>
<dbReference type="GO" id="GO:0016301">
    <property type="term" value="F:kinase activity"/>
    <property type="evidence" value="ECO:0007669"/>
    <property type="project" value="UniProtKB-KW"/>
</dbReference>
<dbReference type="NCBIfam" id="NF011655">
    <property type="entry name" value="PRK15074.1"/>
    <property type="match status" value="1"/>
</dbReference>
<gene>
    <name evidence="5" type="ORF">ABUE30_01970</name>
</gene>
<dbReference type="Pfam" id="PF00294">
    <property type="entry name" value="PfkB"/>
    <property type="match status" value="1"/>
</dbReference>
<dbReference type="EMBL" id="JBEQCT010000001">
    <property type="protein sequence ID" value="MFM2483842.1"/>
    <property type="molecule type" value="Genomic_DNA"/>
</dbReference>
<dbReference type="PANTHER" id="PTHR43320:SF3">
    <property type="entry name" value="CARBOHYDRATE KINASE PFKB DOMAIN-CONTAINING PROTEIN"/>
    <property type="match status" value="1"/>
</dbReference>
<keyword evidence="2" id="KW-0808">Transferase</keyword>
<dbReference type="InterPro" id="IPR011611">
    <property type="entry name" value="PfkB_dom"/>
</dbReference>
<evidence type="ECO:0000313" key="5">
    <source>
        <dbReference type="EMBL" id="MFM2483842.1"/>
    </source>
</evidence>
<evidence type="ECO:0000256" key="3">
    <source>
        <dbReference type="ARBA" id="ARBA00022777"/>
    </source>
</evidence>
<dbReference type="InterPro" id="IPR052700">
    <property type="entry name" value="Carb_kinase_PfkB-like"/>
</dbReference>
<reference evidence="5 6" key="1">
    <citation type="journal article" date="2013" name="Int. J. Syst. Evol. Microbiol.">
        <title>Celerinatantimonas yamalensis sp. nov., a cold-adapted diazotrophic bacterium from a cold permafrost brine.</title>
        <authorList>
            <person name="Shcherbakova V."/>
            <person name="Chuvilskaya N."/>
            <person name="Rivkina E."/>
            <person name="Demidov N."/>
            <person name="Uchaeva V."/>
            <person name="Suetin S."/>
            <person name="Suzina N."/>
            <person name="Gilichinsky D."/>
        </authorList>
    </citation>
    <scope>NUCLEOTIDE SEQUENCE [LARGE SCALE GENOMIC DNA]</scope>
    <source>
        <strain evidence="5 6">C7</strain>
    </source>
</reference>
<name>A0ABW9G2P0_9GAMM</name>
<evidence type="ECO:0000313" key="6">
    <source>
        <dbReference type="Proteomes" id="UP001629953"/>
    </source>
</evidence>
<evidence type="ECO:0000259" key="4">
    <source>
        <dbReference type="Pfam" id="PF00294"/>
    </source>
</evidence>
<evidence type="ECO:0000256" key="1">
    <source>
        <dbReference type="ARBA" id="ARBA00010688"/>
    </source>
</evidence>
<keyword evidence="6" id="KW-1185">Reference proteome</keyword>
<dbReference type="SUPFAM" id="SSF53613">
    <property type="entry name" value="Ribokinase-like"/>
    <property type="match status" value="1"/>
</dbReference>
<comment type="similarity">
    <text evidence="1">Belongs to the carbohydrate kinase PfkB family.</text>
</comment>
<dbReference type="PANTHER" id="PTHR43320">
    <property type="entry name" value="SUGAR KINASE"/>
    <property type="match status" value="1"/>
</dbReference>
<sequence>MKFPGRRKTKHYFPVSERDPLLYKANSHLAVENSYIVGIDQVMVDIEATVSREFITSFGLPIGESSLLEDEQTERLVQALAELPDHVRCFAGGTVANTTHNYSVLADSPSYLLGVMSESIQVGSFAYQYLCNTSSKVNLQYLQPVDGPIGRCFTLISEDGQRTFGISKGKMNCLQPEAVSQALISKSCALLISAYLVRTSVNETIMQACMKAIDYAHQAKIPVVLTLGTQYLIAQDPTWWQQFVREHVDILAMNEQEACALTGESDPLRAVDIALESCDLVLCTAGEQGLYMGGYCDSEALRQTRHPLCSDDGMEQFNYYEFSRAMRACDCSKPKKIYSHIAPYLGGPQQILNTNGAGDGALAAILHDIVANRYHRLSVPQSAKHAQPFLTYSSLSQICKYANRVSYDVLIQSSPRLSRGLPEREDSLEEGYWAI</sequence>
<comment type="caution">
    <text evidence="5">The sequence shown here is derived from an EMBL/GenBank/DDBJ whole genome shotgun (WGS) entry which is preliminary data.</text>
</comment>
<dbReference type="PROSITE" id="PS00584">
    <property type="entry name" value="PFKB_KINASES_2"/>
    <property type="match status" value="1"/>
</dbReference>
<dbReference type="InterPro" id="IPR002173">
    <property type="entry name" value="Carboh/pur_kinase_PfkB_CS"/>
</dbReference>